<reference evidence="2" key="1">
    <citation type="submission" date="2016-10" db="EMBL/GenBank/DDBJ databases">
        <authorList>
            <person name="Varghese N."/>
            <person name="Submissions S."/>
        </authorList>
    </citation>
    <scope>NUCLEOTIDE SEQUENCE [LARGE SCALE GENOMIC DNA]</scope>
    <source>
        <strain evidence="2">DSM 3695</strain>
    </source>
</reference>
<keyword evidence="2" id="KW-1185">Reference proteome</keyword>
<dbReference type="Proteomes" id="UP000199310">
    <property type="component" value="Unassembled WGS sequence"/>
</dbReference>
<dbReference type="OrthoDB" id="9827803at2"/>
<dbReference type="AlphaFoldDB" id="A0A1I0SAK9"/>
<gene>
    <name evidence="1" type="ORF">SAMN04488122_5425</name>
</gene>
<evidence type="ECO:0000313" key="2">
    <source>
        <dbReference type="Proteomes" id="UP000199310"/>
    </source>
</evidence>
<name>A0A1I0SAK9_9BACT</name>
<dbReference type="EMBL" id="FOJG01000002">
    <property type="protein sequence ID" value="SEW53344.1"/>
    <property type="molecule type" value="Genomic_DNA"/>
</dbReference>
<proteinExistence type="predicted"/>
<sequence>MIKKIGLLGLLFIPFIYSNAQQYKFTIRETMANTSDEFLGDGNLTVDNNQQIKGTIRWSIVSIDKKGLYYYKDKMNATATEYVSGSYAPDSKTFSFSGYKKDDAAAIIILDVYAINLLDNTRFSGKTRGTGKWDGIINGKYSAVALPPVASVPDKAPNTKIADKPVSAPIADKQPAEVEKTLSETEMIALNKKKYAAIVKLMKSKYPVPLNKKSLAPVEYTERVEKTKKIRNIVPAYDGQGNVTTAEVEDEKSYWEDEQRRGLKNITNKTITVTGLERERFEKGEWFYTDISFTLAPGEVMRDRVIQSFYEPGDDWLSDIYFYNIK</sequence>
<accession>A0A1I0SAK9</accession>
<evidence type="ECO:0000313" key="1">
    <source>
        <dbReference type="EMBL" id="SEW53344.1"/>
    </source>
</evidence>
<protein>
    <submittedName>
        <fullName evidence="1">Uncharacterized protein</fullName>
    </submittedName>
</protein>
<dbReference type="RefSeq" id="WP_089900452.1">
    <property type="nucleotide sequence ID" value="NZ_FOJG01000002.1"/>
</dbReference>
<organism evidence="1 2">
    <name type="scientific">Chitinophaga arvensicola</name>
    <dbReference type="NCBI Taxonomy" id="29529"/>
    <lineage>
        <taxon>Bacteria</taxon>
        <taxon>Pseudomonadati</taxon>
        <taxon>Bacteroidota</taxon>
        <taxon>Chitinophagia</taxon>
        <taxon>Chitinophagales</taxon>
        <taxon>Chitinophagaceae</taxon>
        <taxon>Chitinophaga</taxon>
    </lineage>
</organism>